<dbReference type="PANTHER" id="PTHR34427:SF5">
    <property type="entry name" value="DUF4283 DOMAIN-CONTAINING PROTEIN"/>
    <property type="match status" value="1"/>
</dbReference>
<evidence type="ECO:0000313" key="2">
    <source>
        <dbReference type="EMBL" id="KAK8998859.1"/>
    </source>
</evidence>
<keyword evidence="3" id="KW-1185">Reference proteome</keyword>
<evidence type="ECO:0008006" key="4">
    <source>
        <dbReference type="Google" id="ProtNLM"/>
    </source>
</evidence>
<comment type="caution">
    <text evidence="2">The sequence shown here is derived from an EMBL/GenBank/DDBJ whole genome shotgun (WGS) entry which is preliminary data.</text>
</comment>
<proteinExistence type="predicted"/>
<reference evidence="2 3" key="1">
    <citation type="journal article" date="2024" name="G3 (Bethesda)">
        <title>Genome assembly of Hibiscus sabdariffa L. provides insights into metabolisms of medicinal natural products.</title>
        <authorList>
            <person name="Kim T."/>
        </authorList>
    </citation>
    <scope>NUCLEOTIDE SEQUENCE [LARGE SCALE GENOMIC DNA]</scope>
    <source>
        <strain evidence="2">TK-2024</strain>
        <tissue evidence="2">Old leaves</tissue>
    </source>
</reference>
<feature type="region of interest" description="Disordered" evidence="1">
    <location>
        <begin position="428"/>
        <end position="482"/>
    </location>
</feature>
<evidence type="ECO:0000313" key="3">
    <source>
        <dbReference type="Proteomes" id="UP001396334"/>
    </source>
</evidence>
<evidence type="ECO:0000256" key="1">
    <source>
        <dbReference type="SAM" id="MobiDB-lite"/>
    </source>
</evidence>
<name>A0ABR2QE47_9ROSI</name>
<organism evidence="2 3">
    <name type="scientific">Hibiscus sabdariffa</name>
    <name type="common">roselle</name>
    <dbReference type="NCBI Taxonomy" id="183260"/>
    <lineage>
        <taxon>Eukaryota</taxon>
        <taxon>Viridiplantae</taxon>
        <taxon>Streptophyta</taxon>
        <taxon>Embryophyta</taxon>
        <taxon>Tracheophyta</taxon>
        <taxon>Spermatophyta</taxon>
        <taxon>Magnoliopsida</taxon>
        <taxon>eudicotyledons</taxon>
        <taxon>Gunneridae</taxon>
        <taxon>Pentapetalae</taxon>
        <taxon>rosids</taxon>
        <taxon>malvids</taxon>
        <taxon>Malvales</taxon>
        <taxon>Malvaceae</taxon>
        <taxon>Malvoideae</taxon>
        <taxon>Hibiscus</taxon>
    </lineage>
</organism>
<feature type="compositionally biased region" description="Basic and acidic residues" evidence="1">
    <location>
        <begin position="428"/>
        <end position="448"/>
    </location>
</feature>
<protein>
    <recommendedName>
        <fullName evidence="4">DUF4283 domain-containing protein</fullName>
    </recommendedName>
</protein>
<dbReference type="PANTHER" id="PTHR34427">
    <property type="entry name" value="DUF4283 DOMAIN PROTEIN"/>
    <property type="match status" value="1"/>
</dbReference>
<dbReference type="Proteomes" id="UP001396334">
    <property type="component" value="Unassembled WGS sequence"/>
</dbReference>
<sequence>MASLGFSQESLEWEYEAVVTKDTTLWVEGPLGGQSRRVDGVIDEEKLSVLETCALGWVKEAVSMRVLAKEMAATGLDGFEIIWVAGSMVLLAFPDANSRHRLLCQDVLSTWFGHLEEWSASAEYASRRSWLTISGLPIHLWSEGSFRNIAGLWGKYLRVGAATEEPTSFEGARILIETSVRGRIDEVVEVASLGTMFPIVVQEAELVRVPAVEQRGVVDGVALRSWGIGGCGWCVCRVVCDRGGVCSEGDADFAFTGIRSREGLDIVHPSVSIAERDFLGVKVVGDCDLVEKYGRVVGVNGNGAPSTTVLGLAGAAVTPVIGSAHGGARKVKSINTLVEALGSPAQKRVITAARSRRGRGRPAKVSRVEEAGAVFVVSGCVVNSGVRSGSESVSLRVFLMMKNFVPIRFAILLFLALLEADGKRILHEKEREPSDHQVDRNDIAKDDNSDAGLVVATQKKSESDSRHHFFPNETNPYKPRRP</sequence>
<gene>
    <name evidence="2" type="ORF">V6N11_070041</name>
</gene>
<accession>A0ABR2QE47</accession>
<dbReference type="EMBL" id="JBBPBN010000040">
    <property type="protein sequence ID" value="KAK8998859.1"/>
    <property type="molecule type" value="Genomic_DNA"/>
</dbReference>